<dbReference type="Pfam" id="PF10342">
    <property type="entry name" value="Kre9_KNH"/>
    <property type="match status" value="1"/>
</dbReference>
<dbReference type="OrthoDB" id="5589325at2759"/>
<feature type="chain" id="PRO_5024812424" description="Yeast cell wall synthesis Kre9/Knh1-like N-terminal domain-containing protein" evidence="3">
    <location>
        <begin position="23"/>
        <end position="208"/>
    </location>
</feature>
<dbReference type="Proteomes" id="UP000327118">
    <property type="component" value="Unassembled WGS sequence"/>
</dbReference>
<evidence type="ECO:0000259" key="4">
    <source>
        <dbReference type="Pfam" id="PF10342"/>
    </source>
</evidence>
<organism evidence="5 6">
    <name type="scientific">Aspergillus coremiiformis</name>
    <dbReference type="NCBI Taxonomy" id="138285"/>
    <lineage>
        <taxon>Eukaryota</taxon>
        <taxon>Fungi</taxon>
        <taxon>Dikarya</taxon>
        <taxon>Ascomycota</taxon>
        <taxon>Pezizomycotina</taxon>
        <taxon>Eurotiomycetes</taxon>
        <taxon>Eurotiomycetidae</taxon>
        <taxon>Eurotiales</taxon>
        <taxon>Aspergillaceae</taxon>
        <taxon>Aspergillus</taxon>
        <taxon>Aspergillus subgen. Circumdati</taxon>
    </lineage>
</organism>
<feature type="signal peptide" evidence="3">
    <location>
        <begin position="1"/>
        <end position="22"/>
    </location>
</feature>
<protein>
    <recommendedName>
        <fullName evidence="4">Yeast cell wall synthesis Kre9/Knh1-like N-terminal domain-containing protein</fullName>
    </recommendedName>
</protein>
<evidence type="ECO:0000256" key="1">
    <source>
        <dbReference type="ARBA" id="ARBA00022729"/>
    </source>
</evidence>
<feature type="region of interest" description="Disordered" evidence="2">
    <location>
        <begin position="108"/>
        <end position="148"/>
    </location>
</feature>
<evidence type="ECO:0000313" key="6">
    <source>
        <dbReference type="Proteomes" id="UP000327118"/>
    </source>
</evidence>
<proteinExistence type="predicted"/>
<dbReference type="InterPro" id="IPR052982">
    <property type="entry name" value="SRP1/TIP1-like"/>
</dbReference>
<dbReference type="PANTHER" id="PTHR40633">
    <property type="entry name" value="MATRIX PROTEIN, PUTATIVE (AFU_ORTHOLOGUE AFUA_8G05410)-RELATED"/>
    <property type="match status" value="1"/>
</dbReference>
<evidence type="ECO:0000256" key="2">
    <source>
        <dbReference type="SAM" id="MobiDB-lite"/>
    </source>
</evidence>
<name>A0A5N6Z2V2_9EURO</name>
<reference evidence="6" key="1">
    <citation type="submission" date="2019-04" db="EMBL/GenBank/DDBJ databases">
        <title>Friends and foes A comparative genomics studyof 23 Aspergillus species from section Flavi.</title>
        <authorList>
            <consortium name="DOE Joint Genome Institute"/>
            <person name="Kjaerbolling I."/>
            <person name="Vesth T."/>
            <person name="Frisvad J.C."/>
            <person name="Nybo J.L."/>
            <person name="Theobald S."/>
            <person name="Kildgaard S."/>
            <person name="Isbrandt T."/>
            <person name="Kuo A."/>
            <person name="Sato A."/>
            <person name="Lyhne E.K."/>
            <person name="Kogle M.E."/>
            <person name="Wiebenga A."/>
            <person name="Kun R.S."/>
            <person name="Lubbers R.J."/>
            <person name="Makela M.R."/>
            <person name="Barry K."/>
            <person name="Chovatia M."/>
            <person name="Clum A."/>
            <person name="Daum C."/>
            <person name="Haridas S."/>
            <person name="He G."/>
            <person name="LaButti K."/>
            <person name="Lipzen A."/>
            <person name="Mondo S."/>
            <person name="Riley R."/>
            <person name="Salamov A."/>
            <person name="Simmons B.A."/>
            <person name="Magnuson J.K."/>
            <person name="Henrissat B."/>
            <person name="Mortensen U.H."/>
            <person name="Larsen T.O."/>
            <person name="Devries R.P."/>
            <person name="Grigoriev I.V."/>
            <person name="Machida M."/>
            <person name="Baker S.E."/>
            <person name="Andersen M.R."/>
        </authorList>
    </citation>
    <scope>NUCLEOTIDE SEQUENCE [LARGE SCALE GENOMIC DNA]</scope>
    <source>
        <strain evidence="6">CBS 553.77</strain>
    </source>
</reference>
<keyword evidence="1 3" id="KW-0732">Signal</keyword>
<evidence type="ECO:0000256" key="3">
    <source>
        <dbReference type="SAM" id="SignalP"/>
    </source>
</evidence>
<accession>A0A5N6Z2V2</accession>
<keyword evidence="6" id="KW-1185">Reference proteome</keyword>
<dbReference type="AlphaFoldDB" id="A0A5N6Z2V2"/>
<evidence type="ECO:0000313" key="5">
    <source>
        <dbReference type="EMBL" id="KAE8351997.1"/>
    </source>
</evidence>
<sequence length="208" mass="22085">MNIFTSLLPVVICLTQVGIADAVAFTQWPNIIYAGEANTVRWIGDPDVPVTITLRKGASTNLGNVEVLTDNARGSTFTWTAREDLEDGSDYALQIKQDQDINYSGHITVAHSPGHEAPAPKGPPPDRDPNSPNFDTAPHESESGVAKGNNATTAAANTTAHNDRPSTGNNLTSSKSAVTAKIETGDASLRNLSPDLLLAVIAIFYLTY</sequence>
<dbReference type="PANTHER" id="PTHR40633:SF6">
    <property type="entry name" value="MATRIX PROTEIN, PUTATIVE (AFU_ORTHOLOGUE AFUA_8G05410)-RELATED"/>
    <property type="match status" value="1"/>
</dbReference>
<gene>
    <name evidence="5" type="ORF">BDV28DRAFT_9237</name>
</gene>
<feature type="domain" description="Yeast cell wall synthesis Kre9/Knh1-like N-terminal" evidence="4">
    <location>
        <begin position="33"/>
        <end position="108"/>
    </location>
</feature>
<dbReference type="EMBL" id="ML739146">
    <property type="protein sequence ID" value="KAE8351997.1"/>
    <property type="molecule type" value="Genomic_DNA"/>
</dbReference>
<dbReference type="InterPro" id="IPR018466">
    <property type="entry name" value="Kre9/Knh1-like_N"/>
</dbReference>